<evidence type="ECO:0000313" key="1">
    <source>
        <dbReference type="EnsemblMetazoa" id="AQUA014722-PA"/>
    </source>
</evidence>
<reference evidence="1" key="1">
    <citation type="submission" date="2020-05" db="UniProtKB">
        <authorList>
            <consortium name="EnsemblMetazoa"/>
        </authorList>
    </citation>
    <scope>IDENTIFICATION</scope>
    <source>
        <strain evidence="1">SANGQUA</strain>
    </source>
</reference>
<dbReference type="AlphaFoldDB" id="A0A182XSA9"/>
<protein>
    <submittedName>
        <fullName evidence="1">Uncharacterized protein</fullName>
    </submittedName>
</protein>
<evidence type="ECO:0000313" key="2">
    <source>
        <dbReference type="Proteomes" id="UP000076407"/>
    </source>
</evidence>
<organism evidence="1 2">
    <name type="scientific">Anopheles quadriannulatus</name>
    <name type="common">Mosquito</name>
    <dbReference type="NCBI Taxonomy" id="34691"/>
    <lineage>
        <taxon>Eukaryota</taxon>
        <taxon>Metazoa</taxon>
        <taxon>Ecdysozoa</taxon>
        <taxon>Arthropoda</taxon>
        <taxon>Hexapoda</taxon>
        <taxon>Insecta</taxon>
        <taxon>Pterygota</taxon>
        <taxon>Neoptera</taxon>
        <taxon>Endopterygota</taxon>
        <taxon>Diptera</taxon>
        <taxon>Nematocera</taxon>
        <taxon>Culicoidea</taxon>
        <taxon>Culicidae</taxon>
        <taxon>Anophelinae</taxon>
        <taxon>Anopheles</taxon>
    </lineage>
</organism>
<sequence>MVSFLANNTYKRRNVRYHRRVH</sequence>
<keyword evidence="2" id="KW-1185">Reference proteome</keyword>
<dbReference type="Proteomes" id="UP000076407">
    <property type="component" value="Unassembled WGS sequence"/>
</dbReference>
<dbReference type="EnsemblMetazoa" id="AQUA014722-RA">
    <property type="protein sequence ID" value="AQUA014722-PA"/>
    <property type="gene ID" value="AQUA014722"/>
</dbReference>
<name>A0A182XSA9_ANOQN</name>
<proteinExistence type="predicted"/>
<accession>A0A182XSA9</accession>